<sequence>MQNINHEEDIRLWKGNGEVYQLKQWYGVVWFPLATPKYSIHTWLAVSVWRERDGRKHGDHHQPASRLQHMNDKIISNRISTIQHTRRKGYEGAMSVWFAYHTN</sequence>
<gene>
    <name evidence="1" type="ORF">Bca52824_068645</name>
</gene>
<protein>
    <submittedName>
        <fullName evidence="1">Uncharacterized protein</fullName>
    </submittedName>
</protein>
<keyword evidence="2" id="KW-1185">Reference proteome</keyword>
<dbReference type="AlphaFoldDB" id="A0A8X7Q0Q6"/>
<evidence type="ECO:0000313" key="1">
    <source>
        <dbReference type="EMBL" id="KAG2261566.1"/>
    </source>
</evidence>
<comment type="caution">
    <text evidence="1">The sequence shown here is derived from an EMBL/GenBank/DDBJ whole genome shotgun (WGS) entry which is preliminary data.</text>
</comment>
<accession>A0A8X7Q0Q6</accession>
<evidence type="ECO:0000313" key="2">
    <source>
        <dbReference type="Proteomes" id="UP000886595"/>
    </source>
</evidence>
<name>A0A8X7Q0Q6_BRACI</name>
<dbReference type="Proteomes" id="UP000886595">
    <property type="component" value="Unassembled WGS sequence"/>
</dbReference>
<proteinExistence type="predicted"/>
<organism evidence="1 2">
    <name type="scientific">Brassica carinata</name>
    <name type="common">Ethiopian mustard</name>
    <name type="synonym">Abyssinian cabbage</name>
    <dbReference type="NCBI Taxonomy" id="52824"/>
    <lineage>
        <taxon>Eukaryota</taxon>
        <taxon>Viridiplantae</taxon>
        <taxon>Streptophyta</taxon>
        <taxon>Embryophyta</taxon>
        <taxon>Tracheophyta</taxon>
        <taxon>Spermatophyta</taxon>
        <taxon>Magnoliopsida</taxon>
        <taxon>eudicotyledons</taxon>
        <taxon>Gunneridae</taxon>
        <taxon>Pentapetalae</taxon>
        <taxon>rosids</taxon>
        <taxon>malvids</taxon>
        <taxon>Brassicales</taxon>
        <taxon>Brassicaceae</taxon>
        <taxon>Brassiceae</taxon>
        <taxon>Brassica</taxon>
    </lineage>
</organism>
<dbReference type="EMBL" id="JAAMPC010000014">
    <property type="protein sequence ID" value="KAG2261566.1"/>
    <property type="molecule type" value="Genomic_DNA"/>
</dbReference>
<reference evidence="1 2" key="1">
    <citation type="submission" date="2020-02" db="EMBL/GenBank/DDBJ databases">
        <authorList>
            <person name="Ma Q."/>
            <person name="Huang Y."/>
            <person name="Song X."/>
            <person name="Pei D."/>
        </authorList>
    </citation>
    <scope>NUCLEOTIDE SEQUENCE [LARGE SCALE GENOMIC DNA]</scope>
    <source>
        <strain evidence="1">Sxm20200214</strain>
        <tissue evidence="1">Leaf</tissue>
    </source>
</reference>